<dbReference type="RefSeq" id="WP_185762677.1">
    <property type="nucleotide sequence ID" value="NZ_CM017505.1"/>
</dbReference>
<comment type="caution">
    <text evidence="2">The sequence shown here is derived from an EMBL/GenBank/DDBJ whole genome shotgun (WGS) entry which is preliminary data.</text>
</comment>
<feature type="transmembrane region" description="Helical" evidence="1">
    <location>
        <begin position="222"/>
        <end position="242"/>
    </location>
</feature>
<organism evidence="2">
    <name type="scientific">Niallia circulans</name>
    <name type="common">Bacillus circulans</name>
    <dbReference type="NCBI Taxonomy" id="1397"/>
    <lineage>
        <taxon>Bacteria</taxon>
        <taxon>Bacillati</taxon>
        <taxon>Bacillota</taxon>
        <taxon>Bacilli</taxon>
        <taxon>Bacillales</taxon>
        <taxon>Bacillaceae</taxon>
        <taxon>Niallia</taxon>
    </lineage>
</organism>
<keyword evidence="1" id="KW-0812">Transmembrane</keyword>
<sequence>MKITKQTTKSKKFYRAIAEKDLYPMLQDMGNSTKSIDEFQKKRLIQSFMVMLIFFFFGLFFTKWLYLGMLAGTLIFYKQKYQNIRSKYTTWRFQRHLQFSKFTRLLIPYLKQSKGQVSLYTVFNKIMQRLEDEQDRNSLYRLMSQMSSKPNDIQPFIEYANRSSGTDMSVLFMSTIFDFQQSTFDTSVIDELGKISSEELINGIDEIIAFKLRRFVFFPTKIVMSSFIIVVGFAIAILISSLSTLNF</sequence>
<accession>A0A553SQV4</accession>
<protein>
    <recommendedName>
        <fullName evidence="3">Type II secretion system protein GspF domain-containing protein</fullName>
    </recommendedName>
</protein>
<evidence type="ECO:0000256" key="1">
    <source>
        <dbReference type="SAM" id="Phobius"/>
    </source>
</evidence>
<keyword evidence="1" id="KW-0472">Membrane</keyword>
<dbReference type="Proteomes" id="UP000319837">
    <property type="component" value="Plasmid unnamed1"/>
</dbReference>
<name>A0A553SQV4_NIACI</name>
<dbReference type="AlphaFoldDB" id="A0A553SQV4"/>
<evidence type="ECO:0000313" key="2">
    <source>
        <dbReference type="EMBL" id="TRZ39365.1"/>
    </source>
</evidence>
<gene>
    <name evidence="2" type="ORF">CEQ21_07330</name>
</gene>
<geneLocation type="plasmid" evidence="2">
    <name>unnamed1</name>
</geneLocation>
<keyword evidence="1" id="KW-1133">Transmembrane helix</keyword>
<dbReference type="EMBL" id="RIBP01000002">
    <property type="protein sequence ID" value="TRZ39365.1"/>
    <property type="molecule type" value="Genomic_DNA"/>
</dbReference>
<reference evidence="2" key="1">
    <citation type="submission" date="2018-10" db="EMBL/GenBank/DDBJ databases">
        <title>FDA dAtabase for Regulatory Grade micrObial Sequences (FDA-ARGOS): Supporting development and validation of Infectious Disease Dx tests.</title>
        <authorList>
            <person name="Minogue T."/>
            <person name="Wolcott M."/>
            <person name="Wasieloski L."/>
            <person name="Aguilar W."/>
            <person name="Moore D."/>
            <person name="Tallon L.J."/>
            <person name="Sadzewicz L."/>
            <person name="Sengamalay N."/>
            <person name="Ott S."/>
            <person name="Godinez A."/>
            <person name="Nagaraj S."/>
            <person name="Vavikolanu K."/>
            <person name="Vyas G."/>
            <person name="Nadendla S."/>
            <person name="Aluvathingal J."/>
            <person name="Sichtig H."/>
        </authorList>
    </citation>
    <scope>NUCLEOTIDE SEQUENCE</scope>
    <source>
        <strain evidence="2">FDAARGOS_343</strain>
        <plasmid evidence="2">unnamed1</plasmid>
    </source>
</reference>
<evidence type="ECO:0008006" key="3">
    <source>
        <dbReference type="Google" id="ProtNLM"/>
    </source>
</evidence>
<proteinExistence type="predicted"/>
<feature type="transmembrane region" description="Helical" evidence="1">
    <location>
        <begin position="48"/>
        <end position="77"/>
    </location>
</feature>
<keyword evidence="2" id="KW-0614">Plasmid</keyword>